<organism evidence="10">
    <name type="scientific">Perkinsus marinus (strain ATCC 50983 / TXsc)</name>
    <dbReference type="NCBI Taxonomy" id="423536"/>
    <lineage>
        <taxon>Eukaryota</taxon>
        <taxon>Sar</taxon>
        <taxon>Alveolata</taxon>
        <taxon>Perkinsozoa</taxon>
        <taxon>Perkinsea</taxon>
        <taxon>Perkinsida</taxon>
        <taxon>Perkinsidae</taxon>
        <taxon>Perkinsus</taxon>
    </lineage>
</organism>
<feature type="compositionally biased region" description="Basic residues" evidence="7">
    <location>
        <begin position="1"/>
        <end position="11"/>
    </location>
</feature>
<reference evidence="9 10" key="1">
    <citation type="submission" date="2008-07" db="EMBL/GenBank/DDBJ databases">
        <authorList>
            <person name="El-Sayed N."/>
            <person name="Caler E."/>
            <person name="Inman J."/>
            <person name="Amedeo P."/>
            <person name="Hass B."/>
            <person name="Wortman J."/>
        </authorList>
    </citation>
    <scope>NUCLEOTIDE SEQUENCE [LARGE SCALE GENOMIC DNA]</scope>
    <source>
        <strain evidence="10">ATCC 50983 / TXsc</strain>
    </source>
</reference>
<keyword evidence="2" id="KW-0507">mRNA processing</keyword>
<evidence type="ECO:0000256" key="5">
    <source>
        <dbReference type="ARBA" id="ARBA00023242"/>
    </source>
</evidence>
<dbReference type="GO" id="GO:0005654">
    <property type="term" value="C:nucleoplasm"/>
    <property type="evidence" value="ECO:0007669"/>
    <property type="project" value="TreeGrafter"/>
</dbReference>
<dbReference type="Pfam" id="PF00076">
    <property type="entry name" value="RRM_1"/>
    <property type="match status" value="1"/>
</dbReference>
<dbReference type="RefSeq" id="XP_002769373.1">
    <property type="nucleotide sequence ID" value="XM_002769327.1"/>
</dbReference>
<dbReference type="GO" id="GO:0003723">
    <property type="term" value="F:RNA binding"/>
    <property type="evidence" value="ECO:0007669"/>
    <property type="project" value="UniProtKB-UniRule"/>
</dbReference>
<evidence type="ECO:0000256" key="6">
    <source>
        <dbReference type="PROSITE-ProRule" id="PRU00176"/>
    </source>
</evidence>
<dbReference type="SUPFAM" id="SSF54928">
    <property type="entry name" value="RNA-binding domain, RBD"/>
    <property type="match status" value="1"/>
</dbReference>
<name>C5LMF2_PERM5</name>
<evidence type="ECO:0000256" key="4">
    <source>
        <dbReference type="ARBA" id="ARBA00023187"/>
    </source>
</evidence>
<dbReference type="GO" id="GO:0000398">
    <property type="term" value="P:mRNA splicing, via spliceosome"/>
    <property type="evidence" value="ECO:0007669"/>
    <property type="project" value="TreeGrafter"/>
</dbReference>
<dbReference type="InterPro" id="IPR000504">
    <property type="entry name" value="RRM_dom"/>
</dbReference>
<dbReference type="EMBL" id="GG683463">
    <property type="protein sequence ID" value="EER02091.1"/>
    <property type="molecule type" value="Genomic_DNA"/>
</dbReference>
<sequence>NTNKRYSRSRSRGSNTKMDRGQNNKEGRIPSSSLTTILHVSNLTRNINEDHLYEIFGTFAEVIDVHLAIDDKVNLPKGYAHITLPNKEAAKDAIYHLDHAQIDGNIINIRLAHKSSGDDKELSPDNHAVDGDIKEHRVEEEEKGERVRRHKRASSSPSSPPRRRRRDDDDDDDDRKNRRRTRSSSSSSSVQGMYRRHHHSSRRGSRDERDEDDNNSHQQQQQQESQVGPKHRYKQYSNKQ</sequence>
<proteinExistence type="predicted"/>
<comment type="subcellular location">
    <subcellularLocation>
        <location evidence="1">Nucleus</location>
    </subcellularLocation>
</comment>
<feature type="compositionally biased region" description="Basic and acidic residues" evidence="7">
    <location>
        <begin position="17"/>
        <end position="28"/>
    </location>
</feature>
<dbReference type="CDD" id="cd12365">
    <property type="entry name" value="RRM_RNPS1"/>
    <property type="match status" value="1"/>
</dbReference>
<feature type="non-terminal residue" evidence="9">
    <location>
        <position position="1"/>
    </location>
</feature>
<dbReference type="InterPro" id="IPR034201">
    <property type="entry name" value="RNPS1_RRM"/>
</dbReference>
<protein>
    <submittedName>
        <fullName evidence="9">RNA-binding protein with serine-rich domain, putative</fullName>
    </submittedName>
</protein>
<dbReference type="PANTHER" id="PTHR15481:SF0">
    <property type="entry name" value="LD23870P-RELATED"/>
    <property type="match status" value="1"/>
</dbReference>
<dbReference type="SMART" id="SM00360">
    <property type="entry name" value="RRM"/>
    <property type="match status" value="1"/>
</dbReference>
<evidence type="ECO:0000256" key="7">
    <source>
        <dbReference type="SAM" id="MobiDB-lite"/>
    </source>
</evidence>
<keyword evidence="3 6" id="KW-0694">RNA-binding</keyword>
<dbReference type="InterPro" id="IPR012677">
    <property type="entry name" value="Nucleotide-bd_a/b_plait_sf"/>
</dbReference>
<dbReference type="GO" id="GO:0061574">
    <property type="term" value="C:ASAP complex"/>
    <property type="evidence" value="ECO:0007669"/>
    <property type="project" value="TreeGrafter"/>
</dbReference>
<dbReference type="OMA" id="KINTHMG"/>
<evidence type="ECO:0000256" key="2">
    <source>
        <dbReference type="ARBA" id="ARBA00022664"/>
    </source>
</evidence>
<keyword evidence="5" id="KW-0539">Nucleus</keyword>
<feature type="compositionally biased region" description="Basic residues" evidence="7">
    <location>
        <begin position="194"/>
        <end position="203"/>
    </location>
</feature>
<dbReference type="AlphaFoldDB" id="C5LMF2"/>
<dbReference type="Gene3D" id="3.30.70.330">
    <property type="match status" value="1"/>
</dbReference>
<feature type="domain" description="RRM" evidence="8">
    <location>
        <begin position="36"/>
        <end position="114"/>
    </location>
</feature>
<evidence type="ECO:0000256" key="3">
    <source>
        <dbReference type="ARBA" id="ARBA00022884"/>
    </source>
</evidence>
<dbReference type="OrthoDB" id="252020at2759"/>
<dbReference type="PANTHER" id="PTHR15481">
    <property type="entry name" value="RIBONUCLEIC ACID BINDING PROTEIN S1"/>
    <property type="match status" value="1"/>
</dbReference>
<feature type="compositionally biased region" description="Basic and acidic residues" evidence="7">
    <location>
        <begin position="116"/>
        <end position="145"/>
    </location>
</feature>
<evidence type="ECO:0000313" key="9">
    <source>
        <dbReference type="EMBL" id="EER02091.1"/>
    </source>
</evidence>
<accession>C5LMF2</accession>
<dbReference type="GeneID" id="9054899"/>
<dbReference type="InterPro" id="IPR035979">
    <property type="entry name" value="RBD_domain_sf"/>
</dbReference>
<evidence type="ECO:0000259" key="8">
    <source>
        <dbReference type="PROSITE" id="PS50102"/>
    </source>
</evidence>
<dbReference type="Proteomes" id="UP000007800">
    <property type="component" value="Unassembled WGS sequence"/>
</dbReference>
<dbReference type="PROSITE" id="PS50102">
    <property type="entry name" value="RRM"/>
    <property type="match status" value="1"/>
</dbReference>
<evidence type="ECO:0000313" key="10">
    <source>
        <dbReference type="Proteomes" id="UP000007800"/>
    </source>
</evidence>
<keyword evidence="10" id="KW-1185">Reference proteome</keyword>
<dbReference type="InParanoid" id="C5LMF2"/>
<evidence type="ECO:0000256" key="1">
    <source>
        <dbReference type="ARBA" id="ARBA00004123"/>
    </source>
</evidence>
<feature type="region of interest" description="Disordered" evidence="7">
    <location>
        <begin position="1"/>
        <end position="30"/>
    </location>
</feature>
<gene>
    <name evidence="9" type="ORF">Pmar_PMAR014756</name>
</gene>
<feature type="region of interest" description="Disordered" evidence="7">
    <location>
        <begin position="116"/>
        <end position="240"/>
    </location>
</feature>
<dbReference type="GO" id="GO:0005737">
    <property type="term" value="C:cytoplasm"/>
    <property type="evidence" value="ECO:0007669"/>
    <property type="project" value="TreeGrafter"/>
</dbReference>
<keyword evidence="4" id="KW-0508">mRNA splicing</keyword>